<comment type="cofactor">
    <cofactor evidence="1">
        <name>a divalent metal cation</name>
        <dbReference type="ChEBI" id="CHEBI:60240"/>
    </cofactor>
</comment>
<dbReference type="AlphaFoldDB" id="A0A151K363"/>
<feature type="domain" description="DDE Tnp4" evidence="3">
    <location>
        <begin position="71"/>
        <end position="118"/>
    </location>
</feature>
<evidence type="ECO:0000259" key="3">
    <source>
        <dbReference type="Pfam" id="PF13359"/>
    </source>
</evidence>
<evidence type="ECO:0000256" key="1">
    <source>
        <dbReference type="ARBA" id="ARBA00001968"/>
    </source>
</evidence>
<dbReference type="EMBL" id="LKEY01014225">
    <property type="protein sequence ID" value="KYN50431.1"/>
    <property type="molecule type" value="Genomic_DNA"/>
</dbReference>
<feature type="non-terminal residue" evidence="4">
    <location>
        <position position="1"/>
    </location>
</feature>
<gene>
    <name evidence="4" type="ORF">ALC57_00068</name>
</gene>
<dbReference type="Pfam" id="PF13359">
    <property type="entry name" value="DDE_Tnp_4"/>
    <property type="match status" value="1"/>
</dbReference>
<dbReference type="STRING" id="471704.A0A151K363"/>
<dbReference type="GO" id="GO:0046872">
    <property type="term" value="F:metal ion binding"/>
    <property type="evidence" value="ECO:0007669"/>
    <property type="project" value="UniProtKB-KW"/>
</dbReference>
<name>A0A151K363_9HYME</name>
<evidence type="ECO:0000313" key="5">
    <source>
        <dbReference type="Proteomes" id="UP000078492"/>
    </source>
</evidence>
<evidence type="ECO:0000313" key="4">
    <source>
        <dbReference type="EMBL" id="KYN50431.1"/>
    </source>
</evidence>
<evidence type="ECO:0000256" key="2">
    <source>
        <dbReference type="ARBA" id="ARBA00022723"/>
    </source>
</evidence>
<accession>A0A151K363</accession>
<dbReference type="InterPro" id="IPR027806">
    <property type="entry name" value="HARBI1_dom"/>
</dbReference>
<sequence>RYLAQGESMRTKHLEFRVGKSTVCKVVPEVCRTIWHVLQPIVLPTLNANGWTKISNEYMLRWQFPNCIGALDGRHMEIKKPPCSGSQYYNYKSFFSIVLLALCDANHKFTWVDIGQFGKKLIPN</sequence>
<keyword evidence="2" id="KW-0479">Metal-binding</keyword>
<dbReference type="Proteomes" id="UP000078492">
    <property type="component" value="Unassembled WGS sequence"/>
</dbReference>
<proteinExistence type="predicted"/>
<protein>
    <recommendedName>
        <fullName evidence="3">DDE Tnp4 domain-containing protein</fullName>
    </recommendedName>
</protein>
<reference evidence="4 5" key="1">
    <citation type="submission" date="2015-09" db="EMBL/GenBank/DDBJ databases">
        <title>Trachymyrmex cornetzi WGS genome.</title>
        <authorList>
            <person name="Nygaard S."/>
            <person name="Hu H."/>
            <person name="Boomsma J."/>
            <person name="Zhang G."/>
        </authorList>
    </citation>
    <scope>NUCLEOTIDE SEQUENCE [LARGE SCALE GENOMIC DNA]</scope>
    <source>
        <strain evidence="4">Tcor2-1</strain>
        <tissue evidence="4">Whole body</tissue>
    </source>
</reference>
<comment type="caution">
    <text evidence="4">The sequence shown here is derived from an EMBL/GenBank/DDBJ whole genome shotgun (WGS) entry which is preliminary data.</text>
</comment>
<organism evidence="4 5">
    <name type="scientific">Trachymyrmex cornetzi</name>
    <dbReference type="NCBI Taxonomy" id="471704"/>
    <lineage>
        <taxon>Eukaryota</taxon>
        <taxon>Metazoa</taxon>
        <taxon>Ecdysozoa</taxon>
        <taxon>Arthropoda</taxon>
        <taxon>Hexapoda</taxon>
        <taxon>Insecta</taxon>
        <taxon>Pterygota</taxon>
        <taxon>Neoptera</taxon>
        <taxon>Endopterygota</taxon>
        <taxon>Hymenoptera</taxon>
        <taxon>Apocrita</taxon>
        <taxon>Aculeata</taxon>
        <taxon>Formicoidea</taxon>
        <taxon>Formicidae</taxon>
        <taxon>Myrmicinae</taxon>
        <taxon>Trachymyrmex</taxon>
    </lineage>
</organism>
<keyword evidence="5" id="KW-1185">Reference proteome</keyword>